<keyword evidence="3 6" id="KW-0812">Transmembrane</keyword>
<evidence type="ECO:0000256" key="2">
    <source>
        <dbReference type="ARBA" id="ARBA00022448"/>
    </source>
</evidence>
<reference evidence="8 9" key="2">
    <citation type="journal article" date="2015" name="PLoS ONE">
        <title>Whole-Genome Optical Mapping and Finished Genome Sequence of Sphingobacterium deserti sp. nov., a New Species Isolated from the Western Desert of China.</title>
        <authorList>
            <person name="Teng C."/>
            <person name="Zhou Z."/>
            <person name="Molnar I."/>
            <person name="Li X."/>
            <person name="Tang R."/>
            <person name="Chen M."/>
            <person name="Wang L."/>
            <person name="Su S."/>
            <person name="Zhang W."/>
            <person name="Lin M."/>
        </authorList>
    </citation>
    <scope>NUCLEOTIDE SEQUENCE [LARGE SCALE GENOMIC DNA]</scope>
    <source>
        <strain evidence="9">ACCC05744</strain>
    </source>
</reference>
<dbReference type="Pfam" id="PF11700">
    <property type="entry name" value="ATG22"/>
    <property type="match status" value="1"/>
</dbReference>
<dbReference type="EMBL" id="JJMU01000062">
    <property type="protein sequence ID" value="KGE12896.1"/>
    <property type="molecule type" value="Genomic_DNA"/>
</dbReference>
<evidence type="ECO:0000256" key="1">
    <source>
        <dbReference type="ARBA" id="ARBA00004127"/>
    </source>
</evidence>
<evidence type="ECO:0000256" key="6">
    <source>
        <dbReference type="SAM" id="Phobius"/>
    </source>
</evidence>
<comment type="subcellular location">
    <subcellularLocation>
        <location evidence="1">Endomembrane system</location>
        <topology evidence="1">Multi-pass membrane protein</topology>
    </subcellularLocation>
</comment>
<reference evidence="9" key="1">
    <citation type="submission" date="2014-04" db="EMBL/GenBank/DDBJ databases">
        <title>Whole-Genome optical mapping and complete genome sequence of Sphingobacterium deserti sp. nov., a new spaces isolated from desert in the west of China.</title>
        <authorList>
            <person name="Teng C."/>
            <person name="Zhou Z."/>
            <person name="Li X."/>
            <person name="Chen M."/>
            <person name="Lin M."/>
            <person name="Wang L."/>
            <person name="Su S."/>
            <person name="Zhang C."/>
            <person name="Zhang W."/>
        </authorList>
    </citation>
    <scope>NUCLEOTIDE SEQUENCE [LARGE SCALE GENOMIC DNA]</scope>
    <source>
        <strain evidence="9">ACCC05744</strain>
    </source>
</reference>
<protein>
    <submittedName>
        <fullName evidence="8">Major facilitator superfamily MFS_1</fullName>
    </submittedName>
</protein>
<dbReference type="SUPFAM" id="SSF103473">
    <property type="entry name" value="MFS general substrate transporter"/>
    <property type="match status" value="1"/>
</dbReference>
<sequence length="435" mass="48935">MRVIKKNDKRLIRSWSMYDWANSAYNLVITSTIFPAYYTAITQTEEHGDVVSFFGFKIINTALSNFSLAFAYLIMAITLPFISSYADVHGKKKQIMMFFTYFGALCCMGLFFFKIETLEMSIILFALAAMGYIGGVLFNNSYLPEIATADQQDRVSAQGFAYGYVGCVTLQIICLLFILFPQWFGITDASFGPRLSFLLVGVWWAGFATIPFRALPGNQRSSIRASKKLFRTVIIEFRIVLRKIGRMIRIKRFLPAYFFYASGVQTVMIVAAAFGAKELKMESSKLIVTILLIQLVAILGAILMSKLSERFGNIKVLIAVVVVWLGICIAAFFVHTEMQFYILACVVGLVMGGIQSLSRSTYSKFLPEDTKDTASFFSFYDVTEKLAIVMGLLSFAFIEQVTHNIRYSALALSVFFILGGLLLFRVLRFNKAMTV</sequence>
<evidence type="ECO:0000259" key="7">
    <source>
        <dbReference type="PROSITE" id="PS50850"/>
    </source>
</evidence>
<dbReference type="STRING" id="1229276.DI53_3333"/>
<keyword evidence="2" id="KW-0813">Transport</keyword>
<dbReference type="GO" id="GO:0012505">
    <property type="term" value="C:endomembrane system"/>
    <property type="evidence" value="ECO:0007669"/>
    <property type="project" value="UniProtKB-SubCell"/>
</dbReference>
<dbReference type="GO" id="GO:0022857">
    <property type="term" value="F:transmembrane transporter activity"/>
    <property type="evidence" value="ECO:0007669"/>
    <property type="project" value="InterPro"/>
</dbReference>
<dbReference type="PANTHER" id="PTHR23519">
    <property type="entry name" value="AUTOPHAGY-RELATED PROTEIN 22"/>
    <property type="match status" value="1"/>
</dbReference>
<feature type="transmembrane region" description="Helical" evidence="6">
    <location>
        <begin position="160"/>
        <end position="183"/>
    </location>
</feature>
<dbReference type="eggNOG" id="COG2270">
    <property type="taxonomic scope" value="Bacteria"/>
</dbReference>
<feature type="transmembrane region" description="Helical" evidence="6">
    <location>
        <begin position="316"/>
        <end position="334"/>
    </location>
</feature>
<gene>
    <name evidence="8" type="ORF">DI53_3333</name>
</gene>
<feature type="domain" description="Major facilitator superfamily (MFS) profile" evidence="7">
    <location>
        <begin position="249"/>
        <end position="435"/>
    </location>
</feature>
<dbReference type="RefSeq" id="WP_037502211.1">
    <property type="nucleotide sequence ID" value="NZ_JJMU01000062.1"/>
</dbReference>
<organism evidence="8 9">
    <name type="scientific">Sphingobacterium deserti</name>
    <dbReference type="NCBI Taxonomy" id="1229276"/>
    <lineage>
        <taxon>Bacteria</taxon>
        <taxon>Pseudomonadati</taxon>
        <taxon>Bacteroidota</taxon>
        <taxon>Sphingobacteriia</taxon>
        <taxon>Sphingobacteriales</taxon>
        <taxon>Sphingobacteriaceae</taxon>
        <taxon>Sphingobacterium</taxon>
    </lineage>
</organism>
<evidence type="ECO:0000256" key="4">
    <source>
        <dbReference type="ARBA" id="ARBA00022989"/>
    </source>
</evidence>
<feature type="transmembrane region" description="Helical" evidence="6">
    <location>
        <begin position="95"/>
        <end position="115"/>
    </location>
</feature>
<dbReference type="InterPro" id="IPR020846">
    <property type="entry name" value="MFS_dom"/>
</dbReference>
<feature type="transmembrane region" description="Helical" evidence="6">
    <location>
        <begin position="20"/>
        <end position="38"/>
    </location>
</feature>
<dbReference type="Gene3D" id="1.20.1250.20">
    <property type="entry name" value="MFS general substrate transporter like domains"/>
    <property type="match status" value="1"/>
</dbReference>
<accession>A0A0B8SZF5</accession>
<feature type="transmembrane region" description="Helical" evidence="6">
    <location>
        <begin position="286"/>
        <end position="304"/>
    </location>
</feature>
<feature type="transmembrane region" description="Helical" evidence="6">
    <location>
        <begin position="379"/>
        <end position="398"/>
    </location>
</feature>
<keyword evidence="4 6" id="KW-1133">Transmembrane helix</keyword>
<dbReference type="InterPro" id="IPR050495">
    <property type="entry name" value="ATG22/LtaA_families"/>
</dbReference>
<dbReference type="OrthoDB" id="9768783at2"/>
<evidence type="ECO:0000256" key="3">
    <source>
        <dbReference type="ARBA" id="ARBA00022692"/>
    </source>
</evidence>
<comment type="caution">
    <text evidence="8">The sequence shown here is derived from an EMBL/GenBank/DDBJ whole genome shotgun (WGS) entry which is preliminary data.</text>
</comment>
<keyword evidence="5 6" id="KW-0472">Membrane</keyword>
<name>A0A0B8SZF5_9SPHI</name>
<dbReference type="Proteomes" id="UP000031802">
    <property type="component" value="Unassembled WGS sequence"/>
</dbReference>
<feature type="transmembrane region" description="Helical" evidence="6">
    <location>
        <begin position="253"/>
        <end position="274"/>
    </location>
</feature>
<dbReference type="AlphaFoldDB" id="A0A0B8SZF5"/>
<evidence type="ECO:0000313" key="9">
    <source>
        <dbReference type="Proteomes" id="UP000031802"/>
    </source>
</evidence>
<dbReference type="InterPro" id="IPR024671">
    <property type="entry name" value="Atg22-like"/>
</dbReference>
<dbReference type="PROSITE" id="PS50850">
    <property type="entry name" value="MFS"/>
    <property type="match status" value="1"/>
</dbReference>
<dbReference type="PANTHER" id="PTHR23519:SF1">
    <property type="entry name" value="AUTOPHAGY-RELATED PROTEIN 22"/>
    <property type="match status" value="1"/>
</dbReference>
<feature type="transmembrane region" description="Helical" evidence="6">
    <location>
        <begin position="340"/>
        <end position="358"/>
    </location>
</feature>
<dbReference type="InterPro" id="IPR036259">
    <property type="entry name" value="MFS_trans_sf"/>
</dbReference>
<keyword evidence="9" id="KW-1185">Reference proteome</keyword>
<feature type="transmembrane region" description="Helical" evidence="6">
    <location>
        <begin position="58"/>
        <end position="83"/>
    </location>
</feature>
<feature type="transmembrane region" description="Helical" evidence="6">
    <location>
        <begin position="404"/>
        <end position="424"/>
    </location>
</feature>
<evidence type="ECO:0000256" key="5">
    <source>
        <dbReference type="ARBA" id="ARBA00023136"/>
    </source>
</evidence>
<proteinExistence type="predicted"/>
<feature type="transmembrane region" description="Helical" evidence="6">
    <location>
        <begin position="195"/>
        <end position="215"/>
    </location>
</feature>
<dbReference type="PATRIC" id="fig|1229276.3.peg.3446"/>
<evidence type="ECO:0000313" key="8">
    <source>
        <dbReference type="EMBL" id="KGE12896.1"/>
    </source>
</evidence>
<feature type="transmembrane region" description="Helical" evidence="6">
    <location>
        <begin position="121"/>
        <end position="139"/>
    </location>
</feature>